<accession>A0A1I9HZL7</accession>
<gene>
    <name evidence="2" type="primary">obp11</name>
</gene>
<dbReference type="InterPro" id="IPR036728">
    <property type="entry name" value="PBP_GOBP_sf"/>
</dbReference>
<proteinExistence type="evidence at transcript level"/>
<dbReference type="GO" id="GO:0005549">
    <property type="term" value="F:odorant binding"/>
    <property type="evidence" value="ECO:0007669"/>
    <property type="project" value="InterPro"/>
</dbReference>
<dbReference type="Gene3D" id="1.10.238.20">
    <property type="entry name" value="Pheromone/general odorant binding protein domain"/>
    <property type="match status" value="1"/>
</dbReference>
<reference evidence="2" key="1">
    <citation type="journal article" date="2014" name="Comp. Biochem. Physiol. Part D Genomics Proteomics">
        <title>Analysis of chemosensory gene families in the beetle Monochamus alternatus and its parasitoid Dastarcus helophoroides.</title>
        <authorList>
            <person name="Wang J."/>
            <person name="Li D.Z."/>
            <person name="Min S.F."/>
            <person name="Mi F."/>
            <person name="Zhou S.S."/>
            <person name="Wang M.Q."/>
        </authorList>
    </citation>
    <scope>NUCLEOTIDE SEQUENCE</scope>
</reference>
<feature type="signal peptide" evidence="1">
    <location>
        <begin position="1"/>
        <end position="19"/>
    </location>
</feature>
<name>A0A1I9HZL7_MONAT</name>
<dbReference type="Pfam" id="PF01395">
    <property type="entry name" value="PBP_GOBP"/>
    <property type="match status" value="1"/>
</dbReference>
<dbReference type="AlphaFoldDB" id="A0A1I9HZL7"/>
<organism evidence="2">
    <name type="scientific">Monochamus alternatus</name>
    <name type="common">Japanese pine sawyer beetle</name>
    <dbReference type="NCBI Taxonomy" id="192382"/>
    <lineage>
        <taxon>Eukaryota</taxon>
        <taxon>Metazoa</taxon>
        <taxon>Ecdysozoa</taxon>
        <taxon>Arthropoda</taxon>
        <taxon>Hexapoda</taxon>
        <taxon>Insecta</taxon>
        <taxon>Pterygota</taxon>
        <taxon>Neoptera</taxon>
        <taxon>Endopterygota</taxon>
        <taxon>Coleoptera</taxon>
        <taxon>Polyphaga</taxon>
        <taxon>Cucujiformia</taxon>
        <taxon>Chrysomeloidea</taxon>
        <taxon>Cerambycidae</taxon>
        <taxon>Lamiinae</taxon>
        <taxon>Monochamini</taxon>
        <taxon>Monochamus</taxon>
    </lineage>
</organism>
<sequence>MKPVIVFVCVILGAWYVQAANIVLVEEQKLHHLHDACQEDPATYADHELLHHLAENIDNPQVGAHMLCESTKVGLQKENGELDLETIKNKVALSVSDSDKVDRLVRECAIKKKSPEKTAIHLFMCLDNNGVTYFHEF</sequence>
<dbReference type="SMART" id="SM00708">
    <property type="entry name" value="PhBP"/>
    <property type="match status" value="1"/>
</dbReference>
<keyword evidence="1" id="KW-0732">Signal</keyword>
<dbReference type="CDD" id="cd23992">
    <property type="entry name" value="PBP_GOBP"/>
    <property type="match status" value="1"/>
</dbReference>
<evidence type="ECO:0000313" key="2">
    <source>
        <dbReference type="EMBL" id="AIX97026.1"/>
    </source>
</evidence>
<dbReference type="EMBL" id="KF977564">
    <property type="protein sequence ID" value="AIX97026.1"/>
    <property type="molecule type" value="mRNA"/>
</dbReference>
<dbReference type="InterPro" id="IPR006170">
    <property type="entry name" value="PBP/GOBP"/>
</dbReference>
<dbReference type="SUPFAM" id="SSF47565">
    <property type="entry name" value="Insect pheromone/odorant-binding proteins"/>
    <property type="match status" value="1"/>
</dbReference>
<feature type="chain" id="PRO_5012701125" evidence="1">
    <location>
        <begin position="20"/>
        <end position="137"/>
    </location>
</feature>
<protein>
    <submittedName>
        <fullName evidence="2">Odorant-binding protein 11</fullName>
    </submittedName>
</protein>
<evidence type="ECO:0000256" key="1">
    <source>
        <dbReference type="SAM" id="SignalP"/>
    </source>
</evidence>